<dbReference type="EMBL" id="SSOP01000457">
    <property type="protein sequence ID" value="KAB5588427.1"/>
    <property type="molecule type" value="Genomic_DNA"/>
</dbReference>
<organism evidence="1 2">
    <name type="scientific">Ceratobasidium theobromae</name>
    <dbReference type="NCBI Taxonomy" id="1582974"/>
    <lineage>
        <taxon>Eukaryota</taxon>
        <taxon>Fungi</taxon>
        <taxon>Dikarya</taxon>
        <taxon>Basidiomycota</taxon>
        <taxon>Agaricomycotina</taxon>
        <taxon>Agaricomycetes</taxon>
        <taxon>Cantharellales</taxon>
        <taxon>Ceratobasidiaceae</taxon>
        <taxon>Ceratobasidium</taxon>
    </lineage>
</organism>
<dbReference type="AlphaFoldDB" id="A0A5N5QAK9"/>
<evidence type="ECO:0000313" key="2">
    <source>
        <dbReference type="Proteomes" id="UP000383932"/>
    </source>
</evidence>
<protein>
    <submittedName>
        <fullName evidence="1">Uncharacterized protein</fullName>
    </submittedName>
</protein>
<evidence type="ECO:0000313" key="1">
    <source>
        <dbReference type="EMBL" id="KAB5588427.1"/>
    </source>
</evidence>
<accession>A0A5N5QAK9</accession>
<comment type="caution">
    <text evidence="1">The sequence shown here is derived from an EMBL/GenBank/DDBJ whole genome shotgun (WGS) entry which is preliminary data.</text>
</comment>
<gene>
    <name evidence="1" type="ORF">CTheo_8131</name>
</gene>
<name>A0A5N5QAK9_9AGAM</name>
<keyword evidence="2" id="KW-1185">Reference proteome</keyword>
<reference evidence="1 2" key="1">
    <citation type="journal article" date="2019" name="Fungal Biol. Biotechnol.">
        <title>Draft genome sequence of fastidious pathogen Ceratobasidium theobromae, which causes vascular-streak dieback in Theobroma cacao.</title>
        <authorList>
            <person name="Ali S.S."/>
            <person name="Asman A."/>
            <person name="Shao J."/>
            <person name="Firmansyah A.P."/>
            <person name="Susilo A.W."/>
            <person name="Rosmana A."/>
            <person name="McMahon P."/>
            <person name="Junaid M."/>
            <person name="Guest D."/>
            <person name="Kheng T.Y."/>
            <person name="Meinhardt L.W."/>
            <person name="Bailey B.A."/>
        </authorList>
    </citation>
    <scope>NUCLEOTIDE SEQUENCE [LARGE SCALE GENOMIC DNA]</scope>
    <source>
        <strain evidence="1 2">CT2</strain>
    </source>
</reference>
<sequence>MYGDVGDARSLEEHSGDAGDSRIALEVRIKANCSRRWVEAWARGAVAMAVAVDASPTDSLGVANPLHVQANEGPHWIIETGALVEANPLNMRSKALHTATLRRPSKP</sequence>
<dbReference type="Proteomes" id="UP000383932">
    <property type="component" value="Unassembled WGS sequence"/>
</dbReference>
<proteinExistence type="predicted"/>